<dbReference type="EMBL" id="JBCGBO010000003">
    <property type="protein sequence ID" value="KAK9214011.1"/>
    <property type="molecule type" value="Genomic_DNA"/>
</dbReference>
<protein>
    <submittedName>
        <fullName evidence="1">Uncharacterized protein</fullName>
    </submittedName>
</protein>
<dbReference type="AlphaFoldDB" id="A0AAP0MN74"/>
<evidence type="ECO:0000313" key="1">
    <source>
        <dbReference type="EMBL" id="KAK9214011.1"/>
    </source>
</evidence>
<proteinExistence type="predicted"/>
<keyword evidence="2" id="KW-1185">Reference proteome</keyword>
<name>A0AAP0MN74_9ROSI</name>
<comment type="caution">
    <text evidence="1">The sequence shown here is derived from an EMBL/GenBank/DDBJ whole genome shotgun (WGS) entry which is preliminary data.</text>
</comment>
<accession>A0AAP0MN74</accession>
<sequence>MISQSAVLVKCNQPVRRKLRAARSKCSNVDSKALLVWLEDNECYDWGQCKGNNIPLNSKHSKGMRIKEFCLSYPFPAPYTPSISTTIIRTFQNRESKISTKSAINQLYHIKRMRGAWPH</sequence>
<evidence type="ECO:0000313" key="2">
    <source>
        <dbReference type="Proteomes" id="UP001428341"/>
    </source>
</evidence>
<reference evidence="1 2" key="1">
    <citation type="submission" date="2024-05" db="EMBL/GenBank/DDBJ databases">
        <title>Haplotype-resolved chromosome-level genome assembly of Huyou (Citrus changshanensis).</title>
        <authorList>
            <person name="Miao C."/>
            <person name="Chen W."/>
            <person name="Wu Y."/>
            <person name="Wang L."/>
            <person name="Zhao S."/>
            <person name="Grierson D."/>
            <person name="Xu C."/>
            <person name="Chen K."/>
        </authorList>
    </citation>
    <scope>NUCLEOTIDE SEQUENCE [LARGE SCALE GENOMIC DNA]</scope>
    <source>
        <strain evidence="1">01-14</strain>
        <tissue evidence="1">Leaf</tissue>
    </source>
</reference>
<dbReference type="Proteomes" id="UP001428341">
    <property type="component" value="Unassembled WGS sequence"/>
</dbReference>
<gene>
    <name evidence="1" type="ORF">WN944_005997</name>
</gene>
<organism evidence="1 2">
    <name type="scientific">Citrus x changshan-huyou</name>
    <dbReference type="NCBI Taxonomy" id="2935761"/>
    <lineage>
        <taxon>Eukaryota</taxon>
        <taxon>Viridiplantae</taxon>
        <taxon>Streptophyta</taxon>
        <taxon>Embryophyta</taxon>
        <taxon>Tracheophyta</taxon>
        <taxon>Spermatophyta</taxon>
        <taxon>Magnoliopsida</taxon>
        <taxon>eudicotyledons</taxon>
        <taxon>Gunneridae</taxon>
        <taxon>Pentapetalae</taxon>
        <taxon>rosids</taxon>
        <taxon>malvids</taxon>
        <taxon>Sapindales</taxon>
        <taxon>Rutaceae</taxon>
        <taxon>Aurantioideae</taxon>
        <taxon>Citrus</taxon>
    </lineage>
</organism>